<feature type="transmembrane region" description="Helical" evidence="2">
    <location>
        <begin position="40"/>
        <end position="63"/>
    </location>
</feature>
<organism evidence="3 4">
    <name type="scientific">Nonomuraea terrae</name>
    <dbReference type="NCBI Taxonomy" id="2530383"/>
    <lineage>
        <taxon>Bacteria</taxon>
        <taxon>Bacillati</taxon>
        <taxon>Actinomycetota</taxon>
        <taxon>Actinomycetes</taxon>
        <taxon>Streptosporangiales</taxon>
        <taxon>Streptosporangiaceae</taxon>
        <taxon>Nonomuraea</taxon>
    </lineage>
</organism>
<dbReference type="RefSeq" id="WP_132620926.1">
    <property type="nucleotide sequence ID" value="NZ_SMKQ01000207.1"/>
</dbReference>
<gene>
    <name evidence="3" type="ORF">E1286_38775</name>
</gene>
<keyword evidence="2" id="KW-0812">Transmembrane</keyword>
<dbReference type="EMBL" id="SMKQ01000207">
    <property type="protein sequence ID" value="TDD36113.1"/>
    <property type="molecule type" value="Genomic_DNA"/>
</dbReference>
<keyword evidence="4" id="KW-1185">Reference proteome</keyword>
<evidence type="ECO:0000313" key="3">
    <source>
        <dbReference type="EMBL" id="TDD36113.1"/>
    </source>
</evidence>
<dbReference type="AlphaFoldDB" id="A0A4R4XX84"/>
<evidence type="ECO:0000256" key="1">
    <source>
        <dbReference type="SAM" id="MobiDB-lite"/>
    </source>
</evidence>
<accession>A0A4R4XX84</accession>
<dbReference type="OrthoDB" id="9917331at2"/>
<protein>
    <submittedName>
        <fullName evidence="3">Uncharacterized protein</fullName>
    </submittedName>
</protein>
<reference evidence="3 4" key="1">
    <citation type="submission" date="2019-03" db="EMBL/GenBank/DDBJ databases">
        <title>Draft genome sequences of novel Actinobacteria.</title>
        <authorList>
            <person name="Sahin N."/>
            <person name="Ay H."/>
            <person name="Saygin H."/>
        </authorList>
    </citation>
    <scope>NUCLEOTIDE SEQUENCE [LARGE SCALE GENOMIC DNA]</scope>
    <source>
        <strain evidence="3 4">CH32</strain>
    </source>
</reference>
<comment type="caution">
    <text evidence="3">The sequence shown here is derived from an EMBL/GenBank/DDBJ whole genome shotgun (WGS) entry which is preliminary data.</text>
</comment>
<proteinExistence type="predicted"/>
<keyword evidence="2" id="KW-0472">Membrane</keyword>
<evidence type="ECO:0000256" key="2">
    <source>
        <dbReference type="SAM" id="Phobius"/>
    </source>
</evidence>
<evidence type="ECO:0000313" key="4">
    <source>
        <dbReference type="Proteomes" id="UP000295302"/>
    </source>
</evidence>
<name>A0A4R4XX84_9ACTN</name>
<feature type="region of interest" description="Disordered" evidence="1">
    <location>
        <begin position="98"/>
        <end position="124"/>
    </location>
</feature>
<sequence>MLRTNRALALSATVTVLGWFTAGAATSWVILNPPTLTYPAIYLLWLHSFAIVATMFTVVIVAARTFQRIIGEATQAYALGLEQGMDIRSSITAPSCEVLDDSAPSSPETREAPASAGASPMTVR</sequence>
<dbReference type="Proteomes" id="UP000295302">
    <property type="component" value="Unassembled WGS sequence"/>
</dbReference>
<keyword evidence="2" id="KW-1133">Transmembrane helix</keyword>